<name>A0A9Q0RX11_9DIPT</name>
<organism evidence="10 11">
    <name type="scientific">Pseudolycoriella hygida</name>
    <dbReference type="NCBI Taxonomy" id="35572"/>
    <lineage>
        <taxon>Eukaryota</taxon>
        <taxon>Metazoa</taxon>
        <taxon>Ecdysozoa</taxon>
        <taxon>Arthropoda</taxon>
        <taxon>Hexapoda</taxon>
        <taxon>Insecta</taxon>
        <taxon>Pterygota</taxon>
        <taxon>Neoptera</taxon>
        <taxon>Endopterygota</taxon>
        <taxon>Diptera</taxon>
        <taxon>Nematocera</taxon>
        <taxon>Sciaroidea</taxon>
        <taxon>Sciaridae</taxon>
        <taxon>Pseudolycoriella</taxon>
    </lineage>
</organism>
<dbReference type="InterPro" id="IPR015802">
    <property type="entry name" value="Cu_amine_oxidase_N3"/>
</dbReference>
<dbReference type="SUPFAM" id="SSF49998">
    <property type="entry name" value="Amine oxidase catalytic domain"/>
    <property type="match status" value="1"/>
</dbReference>
<dbReference type="SUPFAM" id="SSF54416">
    <property type="entry name" value="Amine oxidase N-terminal region"/>
    <property type="match status" value="2"/>
</dbReference>
<evidence type="ECO:0000256" key="5">
    <source>
        <dbReference type="ARBA" id="ARBA00023008"/>
    </source>
</evidence>
<comment type="caution">
    <text evidence="10">The sequence shown here is derived from an EMBL/GenBank/DDBJ whole genome shotgun (WGS) entry which is preliminary data.</text>
</comment>
<proteinExistence type="inferred from homology"/>
<dbReference type="Pfam" id="PF02728">
    <property type="entry name" value="Cu_amine_oxidN3"/>
    <property type="match status" value="1"/>
</dbReference>
<keyword evidence="3 6" id="KW-0801">TPQ</keyword>
<dbReference type="InterPro" id="IPR036460">
    <property type="entry name" value="Cu_amine_oxidase_C_sf"/>
</dbReference>
<evidence type="ECO:0000313" key="10">
    <source>
        <dbReference type="EMBL" id="KAJ6635453.1"/>
    </source>
</evidence>
<feature type="signal peptide" evidence="7">
    <location>
        <begin position="1"/>
        <end position="20"/>
    </location>
</feature>
<feature type="domain" description="Copper amine oxidase N3-terminal" evidence="9">
    <location>
        <begin position="159"/>
        <end position="258"/>
    </location>
</feature>
<feature type="domain" description="Copper amine oxidase catalytic" evidence="8">
    <location>
        <begin position="280"/>
        <end position="374"/>
    </location>
</feature>
<comment type="cofactor">
    <cofactor evidence="6">
        <name>Cu cation</name>
        <dbReference type="ChEBI" id="CHEBI:23378"/>
    </cofactor>
    <text evidence="6">Contains 1 topaquinone per subunit.</text>
</comment>
<dbReference type="EC" id="1.4.3.-" evidence="6"/>
<keyword evidence="2 6" id="KW-0479">Metal-binding</keyword>
<dbReference type="InterPro" id="IPR000269">
    <property type="entry name" value="Cu_amine_oxidase"/>
</dbReference>
<dbReference type="EMBL" id="WJQU01000004">
    <property type="protein sequence ID" value="KAJ6635453.1"/>
    <property type="molecule type" value="Genomic_DNA"/>
</dbReference>
<comment type="PTM">
    <text evidence="6">Topaquinone (TPQ) is generated by copper-dependent autoxidation of a specific tyrosyl residue.</text>
</comment>
<dbReference type="AlphaFoldDB" id="A0A9Q0RX11"/>
<keyword evidence="7" id="KW-0732">Signal</keyword>
<evidence type="ECO:0000256" key="6">
    <source>
        <dbReference type="RuleBase" id="RU000672"/>
    </source>
</evidence>
<dbReference type="GO" id="GO:0048038">
    <property type="term" value="F:quinone binding"/>
    <property type="evidence" value="ECO:0007669"/>
    <property type="project" value="InterPro"/>
</dbReference>
<keyword evidence="11" id="KW-1185">Reference proteome</keyword>
<evidence type="ECO:0000256" key="1">
    <source>
        <dbReference type="ARBA" id="ARBA00007983"/>
    </source>
</evidence>
<accession>A0A9Q0RX11</accession>
<dbReference type="Gene3D" id="3.10.450.40">
    <property type="match status" value="2"/>
</dbReference>
<evidence type="ECO:0000256" key="3">
    <source>
        <dbReference type="ARBA" id="ARBA00022772"/>
    </source>
</evidence>
<evidence type="ECO:0000256" key="4">
    <source>
        <dbReference type="ARBA" id="ARBA00023002"/>
    </source>
</evidence>
<gene>
    <name evidence="10" type="primary">maoI_1</name>
    <name evidence="10" type="ORF">Bhyg_14039</name>
</gene>
<dbReference type="InterPro" id="IPR015798">
    <property type="entry name" value="Cu_amine_oxidase_C"/>
</dbReference>
<reference evidence="10" key="1">
    <citation type="submission" date="2022-07" db="EMBL/GenBank/DDBJ databases">
        <authorList>
            <person name="Trinca V."/>
            <person name="Uliana J.V.C."/>
            <person name="Torres T.T."/>
            <person name="Ward R.J."/>
            <person name="Monesi N."/>
        </authorList>
    </citation>
    <scope>NUCLEOTIDE SEQUENCE</scope>
    <source>
        <strain evidence="10">HSMRA1968</strain>
        <tissue evidence="10">Whole embryos</tissue>
    </source>
</reference>
<dbReference type="InterPro" id="IPR016182">
    <property type="entry name" value="Cu_amine_oxidase_N-reg"/>
</dbReference>
<dbReference type="Proteomes" id="UP001151699">
    <property type="component" value="Chromosome C"/>
</dbReference>
<dbReference type="GO" id="GO:0005507">
    <property type="term" value="F:copper ion binding"/>
    <property type="evidence" value="ECO:0007669"/>
    <property type="project" value="InterPro"/>
</dbReference>
<protein>
    <recommendedName>
        <fullName evidence="6">Amine oxidase</fullName>
        <ecNumber evidence="6">1.4.3.-</ecNumber>
    </recommendedName>
</protein>
<sequence length="443" mass="50200">MKKFNFFYLCFVLIIAPAAAGGQGSCSKLDSFCSSNKQCCLVSNGKSYCNLKTKRCEALRYCDESLRFQCPFDDLSKDEIECVVDIIKTWNSFSSELIFAVIRNQEPNKKLWNLGDKAARERKAYAAVYDSDRRHLLEIIVSLDTKRVLSVKKSRDSIPPMTSSDYSIAKEVLQKDPRVIRAFERRGLNVTYASFDIWAFGAHEEGNVEGRRRVRLVTNYKDPSTKYHDWRPVEGVSGTIDIADKKIVEFIDKGNIPVPKSPHFSDFQNTKTSSHGGSSRGSAIKINGFNIKWHSWKFQYSMDPIFGLQLYHIRYIADCEERFLIYKMTLSEMFVPYGADGKTWRWRGAFDAGEYGMGKYAAPLALGKDVPVNADGNIEVSIAATGILLAKGVVRKKNDPSCIEDCQDFVNEHTLAPVHQHFFNYRIDFDIDGSSNMLTEAST</sequence>
<dbReference type="GO" id="GO:0009308">
    <property type="term" value="P:amine metabolic process"/>
    <property type="evidence" value="ECO:0007669"/>
    <property type="project" value="UniProtKB-UniRule"/>
</dbReference>
<evidence type="ECO:0000256" key="2">
    <source>
        <dbReference type="ARBA" id="ARBA00022723"/>
    </source>
</evidence>
<keyword evidence="4 6" id="KW-0560">Oxidoreductase</keyword>
<feature type="non-terminal residue" evidence="10">
    <location>
        <position position="443"/>
    </location>
</feature>
<evidence type="ECO:0000256" key="7">
    <source>
        <dbReference type="SAM" id="SignalP"/>
    </source>
</evidence>
<dbReference type="Pfam" id="PF01179">
    <property type="entry name" value="Cu_amine_oxid"/>
    <property type="match status" value="1"/>
</dbReference>
<keyword evidence="5 6" id="KW-0186">Copper</keyword>
<evidence type="ECO:0000259" key="8">
    <source>
        <dbReference type="Pfam" id="PF01179"/>
    </source>
</evidence>
<comment type="similarity">
    <text evidence="1 6">Belongs to the copper/topaquinone oxidase family.</text>
</comment>
<dbReference type="GO" id="GO:0008131">
    <property type="term" value="F:primary methylamine oxidase activity"/>
    <property type="evidence" value="ECO:0007669"/>
    <property type="project" value="InterPro"/>
</dbReference>
<dbReference type="PANTHER" id="PTHR10638">
    <property type="entry name" value="COPPER AMINE OXIDASE"/>
    <property type="match status" value="1"/>
</dbReference>
<feature type="chain" id="PRO_5040394151" description="Amine oxidase" evidence="7">
    <location>
        <begin position="21"/>
        <end position="443"/>
    </location>
</feature>
<dbReference type="Gene3D" id="2.70.98.20">
    <property type="entry name" value="Copper amine oxidase, catalytic domain"/>
    <property type="match status" value="2"/>
</dbReference>
<evidence type="ECO:0000313" key="11">
    <source>
        <dbReference type="Proteomes" id="UP001151699"/>
    </source>
</evidence>
<evidence type="ECO:0000259" key="9">
    <source>
        <dbReference type="Pfam" id="PF02728"/>
    </source>
</evidence>
<dbReference type="OrthoDB" id="5379943at2759"/>